<keyword evidence="2" id="KW-0238">DNA-binding</keyword>
<keyword evidence="4" id="KW-0105">Cadmium resistance</keyword>
<sequence length="127" mass="14690">MIIYGGYFVELREDFCEVSCINSENVLRVKNNSLSSEEVLGLAETFKAMGDPTRIKLLHALSRQELCVCDLSEILEMSQSAVSHQLRVLRNLRLVKHRKEGKMVYYSLDDEHIINLFKEGLAHIRHR</sequence>
<dbReference type="InterPro" id="IPR001845">
    <property type="entry name" value="HTH_ArsR_DNA-bd_dom"/>
</dbReference>
<dbReference type="PANTHER" id="PTHR43132">
    <property type="entry name" value="ARSENICAL RESISTANCE OPERON REPRESSOR ARSR-RELATED"/>
    <property type="match status" value="1"/>
</dbReference>
<dbReference type="CDD" id="cd00090">
    <property type="entry name" value="HTH_ARSR"/>
    <property type="match status" value="1"/>
</dbReference>
<dbReference type="GO" id="GO:0003677">
    <property type="term" value="F:DNA binding"/>
    <property type="evidence" value="ECO:0007669"/>
    <property type="project" value="UniProtKB-KW"/>
</dbReference>
<reference evidence="6 7" key="1">
    <citation type="journal article" date="2019" name="Front. Microbiol.">
        <title>Thermoanaerosceptrum fracticalcis gen. nov. sp. nov., a Novel Fumarate-Fermenting Microorganism From a Deep Fractured Carbonate Aquifer of the US Great Basin.</title>
        <authorList>
            <person name="Hamilton-Brehm S.D."/>
            <person name="Stewart L.E."/>
            <person name="Zavarin M."/>
            <person name="Caldwell M."/>
            <person name="Lawson P.A."/>
            <person name="Onstott T.C."/>
            <person name="Grzymski J."/>
            <person name="Neveux I."/>
            <person name="Lollar B.S."/>
            <person name="Russell C.E."/>
            <person name="Moser D.P."/>
        </authorList>
    </citation>
    <scope>NUCLEOTIDE SEQUENCE [LARGE SCALE GENOMIC DNA]</scope>
    <source>
        <strain evidence="6 7">DRI-13</strain>
    </source>
</reference>
<keyword evidence="7" id="KW-1185">Reference proteome</keyword>
<accession>A0A7G6E5J5</accession>
<dbReference type="GO" id="GO:0046686">
    <property type="term" value="P:response to cadmium ion"/>
    <property type="evidence" value="ECO:0007669"/>
    <property type="project" value="UniProtKB-KW"/>
</dbReference>
<proteinExistence type="predicted"/>
<keyword evidence="1" id="KW-0805">Transcription regulation</keyword>
<protein>
    <submittedName>
        <fullName evidence="6">Metalloregulator ArsR/SmtB family transcription factor</fullName>
    </submittedName>
</protein>
<organism evidence="6 7">
    <name type="scientific">Thermanaerosceptrum fracticalcis</name>
    <dbReference type="NCBI Taxonomy" id="1712410"/>
    <lineage>
        <taxon>Bacteria</taxon>
        <taxon>Bacillati</taxon>
        <taxon>Bacillota</taxon>
        <taxon>Clostridia</taxon>
        <taxon>Eubacteriales</taxon>
        <taxon>Peptococcaceae</taxon>
        <taxon>Thermanaerosceptrum</taxon>
    </lineage>
</organism>
<dbReference type="InterPro" id="IPR036390">
    <property type="entry name" value="WH_DNA-bd_sf"/>
</dbReference>
<dbReference type="InterPro" id="IPR036388">
    <property type="entry name" value="WH-like_DNA-bd_sf"/>
</dbReference>
<dbReference type="InterPro" id="IPR011991">
    <property type="entry name" value="ArsR-like_HTH"/>
</dbReference>
<dbReference type="PANTHER" id="PTHR43132:SF6">
    <property type="entry name" value="HTH-TYPE TRANSCRIPTIONAL REPRESSOR CZRA"/>
    <property type="match status" value="1"/>
</dbReference>
<dbReference type="SUPFAM" id="SSF46785">
    <property type="entry name" value="Winged helix' DNA-binding domain"/>
    <property type="match status" value="1"/>
</dbReference>
<gene>
    <name evidence="6" type="ORF">BR63_14255</name>
</gene>
<evidence type="ECO:0000313" key="6">
    <source>
        <dbReference type="EMBL" id="QNB47349.1"/>
    </source>
</evidence>
<dbReference type="PROSITE" id="PS00846">
    <property type="entry name" value="HTH_ARSR_1"/>
    <property type="match status" value="1"/>
</dbReference>
<dbReference type="Gene3D" id="1.10.10.10">
    <property type="entry name" value="Winged helix-like DNA-binding domain superfamily/Winged helix DNA-binding domain"/>
    <property type="match status" value="1"/>
</dbReference>
<dbReference type="RefSeq" id="WP_051965586.1">
    <property type="nucleotide sequence ID" value="NZ_CP045798.1"/>
</dbReference>
<dbReference type="InterPro" id="IPR018334">
    <property type="entry name" value="ArsR_HTH"/>
</dbReference>
<evidence type="ECO:0000259" key="5">
    <source>
        <dbReference type="PROSITE" id="PS50987"/>
    </source>
</evidence>
<dbReference type="PROSITE" id="PS50987">
    <property type="entry name" value="HTH_ARSR_2"/>
    <property type="match status" value="1"/>
</dbReference>
<evidence type="ECO:0000313" key="7">
    <source>
        <dbReference type="Proteomes" id="UP000515847"/>
    </source>
</evidence>
<dbReference type="InterPro" id="IPR051011">
    <property type="entry name" value="Metal_resp_trans_reg"/>
</dbReference>
<dbReference type="SMART" id="SM00418">
    <property type="entry name" value="HTH_ARSR"/>
    <property type="match status" value="1"/>
</dbReference>
<dbReference type="Proteomes" id="UP000515847">
    <property type="component" value="Chromosome"/>
</dbReference>
<dbReference type="EMBL" id="CP045798">
    <property type="protein sequence ID" value="QNB47349.1"/>
    <property type="molecule type" value="Genomic_DNA"/>
</dbReference>
<evidence type="ECO:0000256" key="4">
    <source>
        <dbReference type="ARBA" id="ARBA00043263"/>
    </source>
</evidence>
<evidence type="ECO:0000256" key="1">
    <source>
        <dbReference type="ARBA" id="ARBA00023015"/>
    </source>
</evidence>
<dbReference type="Pfam" id="PF01022">
    <property type="entry name" value="HTH_5"/>
    <property type="match status" value="1"/>
</dbReference>
<dbReference type="AlphaFoldDB" id="A0A7G6E5J5"/>
<evidence type="ECO:0000256" key="2">
    <source>
        <dbReference type="ARBA" id="ARBA00023125"/>
    </source>
</evidence>
<feature type="domain" description="HTH arsR-type" evidence="5">
    <location>
        <begin position="34"/>
        <end position="127"/>
    </location>
</feature>
<dbReference type="GO" id="GO:0003700">
    <property type="term" value="F:DNA-binding transcription factor activity"/>
    <property type="evidence" value="ECO:0007669"/>
    <property type="project" value="InterPro"/>
</dbReference>
<evidence type="ECO:0000256" key="3">
    <source>
        <dbReference type="ARBA" id="ARBA00023163"/>
    </source>
</evidence>
<keyword evidence="3" id="KW-0804">Transcription</keyword>
<dbReference type="OrthoDB" id="9794330at2"/>
<dbReference type="PRINTS" id="PR00778">
    <property type="entry name" value="HTHARSR"/>
</dbReference>
<dbReference type="KEGG" id="tfr:BR63_14255"/>
<dbReference type="NCBIfam" id="NF033788">
    <property type="entry name" value="HTH_metalloreg"/>
    <property type="match status" value="1"/>
</dbReference>
<name>A0A7G6E5J5_THEFR</name>